<dbReference type="Proteomes" id="UP000068382">
    <property type="component" value="Unassembled WGS sequence"/>
</dbReference>
<accession>A0A132BV08</accession>
<organism evidence="1 2">
    <name type="scientific">Tritonibacter horizontis</name>
    <dbReference type="NCBI Taxonomy" id="1768241"/>
    <lineage>
        <taxon>Bacteria</taxon>
        <taxon>Pseudomonadati</taxon>
        <taxon>Pseudomonadota</taxon>
        <taxon>Alphaproteobacteria</taxon>
        <taxon>Rhodobacterales</taxon>
        <taxon>Paracoccaceae</taxon>
        <taxon>Tritonibacter</taxon>
    </lineage>
</organism>
<evidence type="ECO:0008006" key="3">
    <source>
        <dbReference type="Google" id="ProtNLM"/>
    </source>
</evidence>
<comment type="caution">
    <text evidence="1">The sequence shown here is derived from an EMBL/GenBank/DDBJ whole genome shotgun (WGS) entry which is preliminary data.</text>
</comment>
<evidence type="ECO:0000313" key="2">
    <source>
        <dbReference type="Proteomes" id="UP000068382"/>
    </source>
</evidence>
<proteinExistence type="predicted"/>
<evidence type="ECO:0000313" key="1">
    <source>
        <dbReference type="EMBL" id="KUP92211.1"/>
    </source>
</evidence>
<dbReference type="EMBL" id="LPUY01000077">
    <property type="protein sequence ID" value="KUP92211.1"/>
    <property type="molecule type" value="Genomic_DNA"/>
</dbReference>
<dbReference type="OrthoDB" id="7860232at2"/>
<keyword evidence="2" id="KW-1185">Reference proteome</keyword>
<dbReference type="AlphaFoldDB" id="A0A132BV08"/>
<gene>
    <name evidence="1" type="ORF">TRIHO_28490</name>
</gene>
<protein>
    <recommendedName>
        <fullName evidence="3">Type IV pilus biogenesis</fullName>
    </recommendedName>
</protein>
<sequence>MANPQTTTGRIATQKNALPGRGLALIGLFGPQDALQGLVRFPSGQIRTVRAGERLSIGRIVGIDAKGLLVDQRGTLARLPILAN</sequence>
<reference evidence="1 2" key="1">
    <citation type="submission" date="2015-12" db="EMBL/GenBank/DDBJ databases">
        <title>Genome sequence of the marine Rhodobacteraceae strain O3.65, Candidatus Tritonibacter horizontis.</title>
        <authorList>
            <person name="Poehlein A."/>
            <person name="Giebel H.A."/>
            <person name="Voget S."/>
            <person name="Brinkhoff T."/>
        </authorList>
    </citation>
    <scope>NUCLEOTIDE SEQUENCE [LARGE SCALE GENOMIC DNA]</scope>
    <source>
        <strain evidence="1 2">O3.65</strain>
    </source>
</reference>
<name>A0A132BV08_9RHOB</name>
<dbReference type="RefSeq" id="WP_068244983.1">
    <property type="nucleotide sequence ID" value="NZ_LPUY01000077.1"/>
</dbReference>